<dbReference type="Proteomes" id="UP000308652">
    <property type="component" value="Unassembled WGS sequence"/>
</dbReference>
<evidence type="ECO:0000313" key="1">
    <source>
        <dbReference type="EMBL" id="TFK38816.1"/>
    </source>
</evidence>
<proteinExistence type="predicted"/>
<keyword evidence="2" id="KW-1185">Reference proteome</keyword>
<reference evidence="1 2" key="1">
    <citation type="journal article" date="2019" name="Nat. Ecol. Evol.">
        <title>Megaphylogeny resolves global patterns of mushroom evolution.</title>
        <authorList>
            <person name="Varga T."/>
            <person name="Krizsan K."/>
            <person name="Foldi C."/>
            <person name="Dima B."/>
            <person name="Sanchez-Garcia M."/>
            <person name="Sanchez-Ramirez S."/>
            <person name="Szollosi G.J."/>
            <person name="Szarkandi J.G."/>
            <person name="Papp V."/>
            <person name="Albert L."/>
            <person name="Andreopoulos W."/>
            <person name="Angelini C."/>
            <person name="Antonin V."/>
            <person name="Barry K.W."/>
            <person name="Bougher N.L."/>
            <person name="Buchanan P."/>
            <person name="Buyck B."/>
            <person name="Bense V."/>
            <person name="Catcheside P."/>
            <person name="Chovatia M."/>
            <person name="Cooper J."/>
            <person name="Damon W."/>
            <person name="Desjardin D."/>
            <person name="Finy P."/>
            <person name="Geml J."/>
            <person name="Haridas S."/>
            <person name="Hughes K."/>
            <person name="Justo A."/>
            <person name="Karasinski D."/>
            <person name="Kautmanova I."/>
            <person name="Kiss B."/>
            <person name="Kocsube S."/>
            <person name="Kotiranta H."/>
            <person name="LaButti K.M."/>
            <person name="Lechner B.E."/>
            <person name="Liimatainen K."/>
            <person name="Lipzen A."/>
            <person name="Lukacs Z."/>
            <person name="Mihaltcheva S."/>
            <person name="Morgado L.N."/>
            <person name="Niskanen T."/>
            <person name="Noordeloos M.E."/>
            <person name="Ohm R.A."/>
            <person name="Ortiz-Santana B."/>
            <person name="Ovrebo C."/>
            <person name="Racz N."/>
            <person name="Riley R."/>
            <person name="Savchenko A."/>
            <person name="Shiryaev A."/>
            <person name="Soop K."/>
            <person name="Spirin V."/>
            <person name="Szebenyi C."/>
            <person name="Tomsovsky M."/>
            <person name="Tulloss R.E."/>
            <person name="Uehling J."/>
            <person name="Grigoriev I.V."/>
            <person name="Vagvolgyi C."/>
            <person name="Papp T."/>
            <person name="Martin F.M."/>
            <person name="Miettinen O."/>
            <person name="Hibbett D.S."/>
            <person name="Nagy L.G."/>
        </authorList>
    </citation>
    <scope>NUCLEOTIDE SEQUENCE [LARGE SCALE GENOMIC DNA]</scope>
    <source>
        <strain evidence="1 2">CBS 166.37</strain>
    </source>
</reference>
<dbReference type="EMBL" id="ML213602">
    <property type="protein sequence ID" value="TFK38816.1"/>
    <property type="molecule type" value="Genomic_DNA"/>
</dbReference>
<name>A0A5C3M382_9AGAR</name>
<dbReference type="AlphaFoldDB" id="A0A5C3M382"/>
<sequence length="215" mass="23149">MAQVVRGVTGVAGIAAPIVNDPHPVLPELYSTPCIARSSAHIEYPDTGNRNVSNPYLAGVSQEAKLNFRADAFIPGNSERYQPKEREDPLFLANIKPADMHPHPSSDLVSHHEKLGCAIWQILRFTFLPGIGFLRVLLHVSIVGGVAHLNVSSGTRASMFGIGMNALAASPDANDDILEITHHIPVKHKCRGPQAALADLLAPHQSSQLQAGLWT</sequence>
<evidence type="ECO:0000313" key="2">
    <source>
        <dbReference type="Proteomes" id="UP000308652"/>
    </source>
</evidence>
<gene>
    <name evidence="1" type="ORF">BDQ12DRAFT_723156</name>
</gene>
<protein>
    <submittedName>
        <fullName evidence="1">Uncharacterized protein</fullName>
    </submittedName>
</protein>
<organism evidence="1 2">
    <name type="scientific">Crucibulum laeve</name>
    <dbReference type="NCBI Taxonomy" id="68775"/>
    <lineage>
        <taxon>Eukaryota</taxon>
        <taxon>Fungi</taxon>
        <taxon>Dikarya</taxon>
        <taxon>Basidiomycota</taxon>
        <taxon>Agaricomycotina</taxon>
        <taxon>Agaricomycetes</taxon>
        <taxon>Agaricomycetidae</taxon>
        <taxon>Agaricales</taxon>
        <taxon>Agaricineae</taxon>
        <taxon>Nidulariaceae</taxon>
        <taxon>Crucibulum</taxon>
    </lineage>
</organism>
<accession>A0A5C3M382</accession>